<accession>A0A1Y5TAS3</accession>
<proteinExistence type="predicted"/>
<keyword evidence="1" id="KW-0812">Transmembrane</keyword>
<evidence type="ECO:0000256" key="1">
    <source>
        <dbReference type="SAM" id="Phobius"/>
    </source>
</evidence>
<dbReference type="OrthoDB" id="7874578at2"/>
<evidence type="ECO:0000313" key="2">
    <source>
        <dbReference type="EMBL" id="SLN59485.1"/>
    </source>
</evidence>
<gene>
    <name evidence="2" type="ORF">PAM7066_02919</name>
</gene>
<dbReference type="EMBL" id="FWFV01000009">
    <property type="protein sequence ID" value="SLN59485.1"/>
    <property type="molecule type" value="Genomic_DNA"/>
</dbReference>
<dbReference type="Proteomes" id="UP000193870">
    <property type="component" value="Unassembled WGS sequence"/>
</dbReference>
<keyword evidence="3" id="KW-1185">Reference proteome</keyword>
<name>A0A1Y5TAS3_9RHOB</name>
<protein>
    <submittedName>
        <fullName evidence="2">Uncharacterized protein</fullName>
    </submittedName>
</protein>
<keyword evidence="1" id="KW-1133">Transmembrane helix</keyword>
<reference evidence="2 3" key="1">
    <citation type="submission" date="2017-03" db="EMBL/GenBank/DDBJ databases">
        <authorList>
            <person name="Afonso C.L."/>
            <person name="Miller P.J."/>
            <person name="Scott M.A."/>
            <person name="Spackman E."/>
            <person name="Goraichik I."/>
            <person name="Dimitrov K.M."/>
            <person name="Suarez D.L."/>
            <person name="Swayne D.E."/>
        </authorList>
    </citation>
    <scope>NUCLEOTIDE SEQUENCE [LARGE SCALE GENOMIC DNA]</scope>
    <source>
        <strain evidence="2 3">CECT 7066</strain>
    </source>
</reference>
<organism evidence="2 3">
    <name type="scientific">Palleronia marisminoris</name>
    <dbReference type="NCBI Taxonomy" id="315423"/>
    <lineage>
        <taxon>Bacteria</taxon>
        <taxon>Pseudomonadati</taxon>
        <taxon>Pseudomonadota</taxon>
        <taxon>Alphaproteobacteria</taxon>
        <taxon>Rhodobacterales</taxon>
        <taxon>Roseobacteraceae</taxon>
        <taxon>Palleronia</taxon>
    </lineage>
</organism>
<evidence type="ECO:0000313" key="3">
    <source>
        <dbReference type="Proteomes" id="UP000193870"/>
    </source>
</evidence>
<dbReference type="AlphaFoldDB" id="A0A1Y5TAS3"/>
<feature type="transmembrane region" description="Helical" evidence="1">
    <location>
        <begin position="6"/>
        <end position="28"/>
    </location>
</feature>
<dbReference type="RefSeq" id="WP_085854920.1">
    <property type="nucleotide sequence ID" value="NZ_FOPF01000010.1"/>
</dbReference>
<feature type="transmembrane region" description="Helical" evidence="1">
    <location>
        <begin position="40"/>
        <end position="60"/>
    </location>
</feature>
<keyword evidence="1" id="KW-0472">Membrane</keyword>
<dbReference type="STRING" id="315423.SAMN04488020_110159"/>
<sequence length="63" mass="7219">MAVAFAWLLLIGTPLAILSFLTCFLVWMGQGRHDTWFTRACNRMMVPSGIAVFVCLFLTLRYF</sequence>